<evidence type="ECO:0000256" key="3">
    <source>
        <dbReference type="PROSITE-ProRule" id="PRU00221"/>
    </source>
</evidence>
<feature type="repeat" description="WD" evidence="3">
    <location>
        <begin position="277"/>
        <end position="306"/>
    </location>
</feature>
<evidence type="ECO:0000256" key="1">
    <source>
        <dbReference type="ARBA" id="ARBA00022574"/>
    </source>
</evidence>
<keyword evidence="2" id="KW-0677">Repeat</keyword>
<dbReference type="Gene3D" id="2.130.10.10">
    <property type="entry name" value="YVTN repeat-like/Quinoprotein amine dehydrogenase"/>
    <property type="match status" value="1"/>
</dbReference>
<name>A0ABP0ZSJ3_9ASCO</name>
<feature type="region of interest" description="Disordered" evidence="4">
    <location>
        <begin position="1"/>
        <end position="35"/>
    </location>
</feature>
<sequence>MMHQTKRRKPGESQVVSYSSKAAELHRHEDENGHENHGDAVVLEAHKGPVLAAKFNRDGSLLATGGMDRTIQLWAPSMDDENHEVQVNVASLQQHKKAVTSLAWLADVLVSASADATLGIWDTATDAPRKIRKLAGHSAVINQVASISDSTFCSVSDAGQLKVWDYRDKSPVAGIRTEFPLLTSCAHNGSIYISGIDPRISAFDMRKLDAPVWCVADQLDSVTSLSVSPDGSSLSSRSFDGLVWTYNITHASTMPRVVRNFQGAPSGKENWLIRTCFSNNNVNLLSGAEDHSVVVWDQLSGALVAKLSGHEGAVLDLDYHPTLDVTVSSSTDGTAIVREV</sequence>
<evidence type="ECO:0000256" key="4">
    <source>
        <dbReference type="SAM" id="MobiDB-lite"/>
    </source>
</evidence>
<dbReference type="InterPro" id="IPR015943">
    <property type="entry name" value="WD40/YVTN_repeat-like_dom_sf"/>
</dbReference>
<gene>
    <name evidence="5" type="ORF">LODBEIA_P53380</name>
</gene>
<dbReference type="PROSITE" id="PS50294">
    <property type="entry name" value="WD_REPEATS_REGION"/>
    <property type="match status" value="3"/>
</dbReference>
<proteinExistence type="predicted"/>
<dbReference type="PROSITE" id="PS50082">
    <property type="entry name" value="WD_REPEATS_2"/>
    <property type="match status" value="4"/>
</dbReference>
<accession>A0ABP0ZSJ3</accession>
<dbReference type="InterPro" id="IPR001680">
    <property type="entry name" value="WD40_rpt"/>
</dbReference>
<dbReference type="PANTHER" id="PTHR44006">
    <property type="entry name" value="U5 SMALL NUCLEAR RIBONUCLEOPROTEIN 40 KDA PROTEIN"/>
    <property type="match status" value="1"/>
</dbReference>
<reference evidence="5 6" key="1">
    <citation type="submission" date="2024-03" db="EMBL/GenBank/DDBJ databases">
        <authorList>
            <person name="Brejova B."/>
        </authorList>
    </citation>
    <scope>NUCLEOTIDE SEQUENCE [LARGE SCALE GENOMIC DNA]</scope>
    <source>
        <strain evidence="5 6">CBS 14171</strain>
    </source>
</reference>
<dbReference type="GeneID" id="92210534"/>
<evidence type="ECO:0000313" key="5">
    <source>
        <dbReference type="EMBL" id="CAK9441470.1"/>
    </source>
</evidence>
<dbReference type="InterPro" id="IPR020472">
    <property type="entry name" value="WD40_PAC1"/>
</dbReference>
<dbReference type="InterPro" id="IPR052234">
    <property type="entry name" value="U5_snRNP_Component"/>
</dbReference>
<dbReference type="EMBL" id="OZ022411">
    <property type="protein sequence ID" value="CAK9441470.1"/>
    <property type="molecule type" value="Genomic_DNA"/>
</dbReference>
<dbReference type="SUPFAM" id="SSF50978">
    <property type="entry name" value="WD40 repeat-like"/>
    <property type="match status" value="1"/>
</dbReference>
<dbReference type="Proteomes" id="UP001497383">
    <property type="component" value="Chromosome 7"/>
</dbReference>
<evidence type="ECO:0000313" key="6">
    <source>
        <dbReference type="Proteomes" id="UP001497383"/>
    </source>
</evidence>
<organism evidence="5 6">
    <name type="scientific">Lodderomyces beijingensis</name>
    <dbReference type="NCBI Taxonomy" id="1775926"/>
    <lineage>
        <taxon>Eukaryota</taxon>
        <taxon>Fungi</taxon>
        <taxon>Dikarya</taxon>
        <taxon>Ascomycota</taxon>
        <taxon>Saccharomycotina</taxon>
        <taxon>Pichiomycetes</taxon>
        <taxon>Debaryomycetaceae</taxon>
        <taxon>Candida/Lodderomyces clade</taxon>
        <taxon>Lodderomyces</taxon>
    </lineage>
</organism>
<feature type="repeat" description="WD" evidence="3">
    <location>
        <begin position="307"/>
        <end position="340"/>
    </location>
</feature>
<evidence type="ECO:0000256" key="2">
    <source>
        <dbReference type="ARBA" id="ARBA00022737"/>
    </source>
</evidence>
<keyword evidence="1 3" id="KW-0853">WD repeat</keyword>
<dbReference type="RefSeq" id="XP_066832276.1">
    <property type="nucleotide sequence ID" value="XM_066975659.1"/>
</dbReference>
<keyword evidence="6" id="KW-1185">Reference proteome</keyword>
<dbReference type="PANTHER" id="PTHR44006:SF1">
    <property type="entry name" value="U5 SMALL NUCLEAR RIBONUCLEOPROTEIN 40 KDA PROTEIN"/>
    <property type="match status" value="1"/>
</dbReference>
<dbReference type="PRINTS" id="PR00320">
    <property type="entry name" value="GPROTEINBRPT"/>
</dbReference>
<feature type="compositionally biased region" description="Basic and acidic residues" evidence="4">
    <location>
        <begin position="23"/>
        <end position="35"/>
    </location>
</feature>
<dbReference type="Pfam" id="PF00400">
    <property type="entry name" value="WD40"/>
    <property type="match status" value="5"/>
</dbReference>
<dbReference type="SMART" id="SM00320">
    <property type="entry name" value="WD40"/>
    <property type="match status" value="6"/>
</dbReference>
<feature type="repeat" description="WD" evidence="3">
    <location>
        <begin position="92"/>
        <end position="131"/>
    </location>
</feature>
<feature type="repeat" description="WD" evidence="3">
    <location>
        <begin position="43"/>
        <end position="74"/>
    </location>
</feature>
<dbReference type="InterPro" id="IPR036322">
    <property type="entry name" value="WD40_repeat_dom_sf"/>
</dbReference>
<protein>
    <submittedName>
        <fullName evidence="5">Uncharacterized protein</fullName>
    </submittedName>
</protein>